<keyword evidence="3" id="KW-1185">Reference proteome</keyword>
<dbReference type="Pfam" id="PF12770">
    <property type="entry name" value="CHAT"/>
    <property type="match status" value="1"/>
</dbReference>
<evidence type="ECO:0000259" key="1">
    <source>
        <dbReference type="Pfam" id="PF12770"/>
    </source>
</evidence>
<protein>
    <submittedName>
        <fullName evidence="2">CHAT domain-containing protein</fullName>
    </submittedName>
</protein>
<gene>
    <name evidence="2" type="ORF">PQO05_22770</name>
</gene>
<dbReference type="RefSeq" id="WP_273629756.1">
    <property type="nucleotide sequence ID" value="NZ_CP117167.1"/>
</dbReference>
<accession>A0ABY7T5B8</accession>
<dbReference type="InterPro" id="IPR024983">
    <property type="entry name" value="CHAT_dom"/>
</dbReference>
<evidence type="ECO:0000313" key="3">
    <source>
        <dbReference type="Proteomes" id="UP001216139"/>
    </source>
</evidence>
<evidence type="ECO:0000313" key="2">
    <source>
        <dbReference type="EMBL" id="WCT11567.1"/>
    </source>
</evidence>
<dbReference type="Proteomes" id="UP001216139">
    <property type="component" value="Chromosome"/>
</dbReference>
<feature type="domain" description="CHAT" evidence="1">
    <location>
        <begin position="506"/>
        <end position="621"/>
    </location>
</feature>
<sequence length="727" mass="83673">MHQNLLYRHGQRSSINYVLVIDEQPKTYSFVPPTEFQNEIIRFISYLPKDILQISESLTYYELVKRNSLDDPYRFHIKYSVNLEEYLKLMPINRIYLFFIDSKSSLIKQNVTLFAKYHTVGRFYYFFNDKGNKTTILPNQISGPGHFMRELYTKQQDLFNLMGMPDKWLSPETAIGWNGFYHFPSFIPAQTNYRIANTITGNFTYEDSRDDGKITEEKILAHRKASNEGHKNPNSFSRQLQIIEEIDKIDFFAETCFDEGLIKPVHEIEPFLVPLILVAPFQNPDMRDFLSEGVKSEYKEYLSELDFEQTENYINSIRPPKSAEAFLISSRLMGLKTQFLDDIAFLHSSFYSSPIVRLPTQGKTMYRNLSFFRNEAAGRITAPGSRNKIFKTIQSFGQQLRHRTLSKELTEKLRDENRQIVAISDLPVEWMDIEGIPMAFTHDICRLPETALHGLMANFVSHEQWQYLVPKDILKKTLVVFGSDEPAFRKWYPGVCMVGEKNGVIMRECYSLAALKKAVDEVSPDFLIIDSHGSYDKESKSSVLFFGKERLTGDMVIELGISAPLVFLSACSTAPTYGTINTIANAFFERGALSVTTTYLPIGVDTGSILYIRILNNLITASQKPMHQNWLAFISHMLRTSAVGAAYRHHYQKNTGDPLGSPDAQSNDYTYLLSFYHRRQIFTKMTKGIGPNLAASIPEFLFYSILGRADLIKFENWEEEFQKANPM</sequence>
<reference evidence="2 3" key="1">
    <citation type="submission" date="2023-02" db="EMBL/GenBank/DDBJ databases">
        <title>Genome sequence of Mucilaginibacter jinjuensis strain KACC 16571.</title>
        <authorList>
            <person name="Kim S."/>
            <person name="Heo J."/>
            <person name="Kwon S.-W."/>
        </authorList>
    </citation>
    <scope>NUCLEOTIDE SEQUENCE [LARGE SCALE GENOMIC DNA]</scope>
    <source>
        <strain evidence="2 3">KACC 16571</strain>
    </source>
</reference>
<organism evidence="2 3">
    <name type="scientific">Mucilaginibacter jinjuensis</name>
    <dbReference type="NCBI Taxonomy" id="1176721"/>
    <lineage>
        <taxon>Bacteria</taxon>
        <taxon>Pseudomonadati</taxon>
        <taxon>Bacteroidota</taxon>
        <taxon>Sphingobacteriia</taxon>
        <taxon>Sphingobacteriales</taxon>
        <taxon>Sphingobacteriaceae</taxon>
        <taxon>Mucilaginibacter</taxon>
    </lineage>
</organism>
<proteinExistence type="predicted"/>
<name>A0ABY7T5B8_9SPHI</name>
<dbReference type="EMBL" id="CP117167">
    <property type="protein sequence ID" value="WCT11567.1"/>
    <property type="molecule type" value="Genomic_DNA"/>
</dbReference>